<dbReference type="KEGG" id="vpd:VAPA_1c06490"/>
<evidence type="ECO:0000313" key="3">
    <source>
        <dbReference type="Proteomes" id="UP000016223"/>
    </source>
</evidence>
<dbReference type="RefSeq" id="WP_021005337.1">
    <property type="nucleotide sequence ID" value="NC_022247.1"/>
</dbReference>
<evidence type="ECO:0000313" key="2">
    <source>
        <dbReference type="EMBL" id="AGU47779.1"/>
    </source>
</evidence>
<dbReference type="InterPro" id="IPR009492">
    <property type="entry name" value="TniQ"/>
</dbReference>
<gene>
    <name evidence="2" type="ORF">VAPA_1c06490</name>
</gene>
<proteinExistence type="predicted"/>
<evidence type="ECO:0000259" key="1">
    <source>
        <dbReference type="Pfam" id="PF06527"/>
    </source>
</evidence>
<dbReference type="OrthoDB" id="470139at2"/>
<dbReference type="Proteomes" id="UP000016223">
    <property type="component" value="Chromosome 1"/>
</dbReference>
<name>T1X613_VARPD</name>
<dbReference type="HOGENOM" id="CLU_621024_0_0_4"/>
<dbReference type="AlphaFoldDB" id="T1X613"/>
<sequence>MKLGFLPALEPDETLYSFCAAVHVMNGGVNCEETSLALLGVRHGARQHDFPAGINRLPLGPERGLPASLEIARHHTIAGYYLPFVSNASKRAVAATLADGAAQHVRRMLDGSSRTLRPEHPLKFCGQCVRADFAEVGRPYWHVSHQFPTTWTCSIHGSALSVIQGRNKRWLIPEESCAPGHPEPREADLLLTSIGEALRGVADIDMHTLRLATQARLRQLGIMHASTRSVRHSRLASWFRSTRTSERLSRGPNWVASLADGEWIAGQLWRHKNTHAVRWVVLWSALSWPDAPAAAQSFRDAVNGRRLDEAGQIALFEAALPSVGTPPYVVDAFAQAGSYGEVMSMLRASRTDVVRWLEADPNLRRSWRARLKEEKLSMAVQALRAEIALHPHHSRQEVERNCGAEMRWLREHAPDQLRKILTQVPSRSERQLVLFNPTSHV</sequence>
<dbReference type="EMBL" id="CP003911">
    <property type="protein sequence ID" value="AGU47779.1"/>
    <property type="molecule type" value="Genomic_DNA"/>
</dbReference>
<feature type="domain" description="TniQ" evidence="1">
    <location>
        <begin position="7"/>
        <end position="160"/>
    </location>
</feature>
<dbReference type="Pfam" id="PF06527">
    <property type="entry name" value="TniQ"/>
    <property type="match status" value="1"/>
</dbReference>
<organism evidence="2 3">
    <name type="scientific">Variovorax paradoxus B4</name>
    <dbReference type="NCBI Taxonomy" id="1246301"/>
    <lineage>
        <taxon>Bacteria</taxon>
        <taxon>Pseudomonadati</taxon>
        <taxon>Pseudomonadota</taxon>
        <taxon>Betaproteobacteria</taxon>
        <taxon>Burkholderiales</taxon>
        <taxon>Comamonadaceae</taxon>
        <taxon>Variovorax</taxon>
    </lineage>
</organism>
<accession>T1X613</accession>
<protein>
    <recommendedName>
        <fullName evidence="1">TniQ domain-containing protein</fullName>
    </recommendedName>
</protein>
<reference evidence="2 3" key="1">
    <citation type="submission" date="2012-10" db="EMBL/GenBank/DDBJ databases">
        <title>Genome sequence of Variovorax paradoxus B4.</title>
        <authorList>
            <person name="Schuldes J."/>
            <person name="Brandt U."/>
            <person name="Hiessl S."/>
            <person name="Wuebbeler J.H."/>
            <person name="Thuermer A."/>
            <person name="Steinbuechel A."/>
            <person name="Daniel R."/>
        </authorList>
    </citation>
    <scope>NUCLEOTIDE SEQUENCE [LARGE SCALE GENOMIC DNA]</scope>
    <source>
        <strain evidence="2 3">B4</strain>
    </source>
</reference>